<feature type="domain" description="SipL SPOCS" evidence="1">
    <location>
        <begin position="43"/>
        <end position="144"/>
    </location>
</feature>
<reference evidence="2" key="1">
    <citation type="submission" date="2021-01" db="EMBL/GenBank/DDBJ databases">
        <title>Genomic Encyclopedia of Type Strains, Phase IV (KMG-IV): sequencing the most valuable type-strain genomes for metagenomic binning, comparative biology and taxonomic classification.</title>
        <authorList>
            <person name="Goeker M."/>
        </authorList>
    </citation>
    <scope>NUCLEOTIDE SEQUENCE</scope>
    <source>
        <strain evidence="2">DSM 23230</strain>
    </source>
</reference>
<accession>A0A939BMI8</accession>
<comment type="caution">
    <text evidence="2">The sequence shown here is derived from an EMBL/GenBank/DDBJ whole genome shotgun (WGS) entry which is preliminary data.</text>
</comment>
<evidence type="ECO:0000259" key="1">
    <source>
        <dbReference type="Pfam" id="PF12673"/>
    </source>
</evidence>
<keyword evidence="3" id="KW-1185">Reference proteome</keyword>
<name>A0A939BMI8_9FIRM</name>
<dbReference type="AlphaFoldDB" id="A0A939BMI8"/>
<dbReference type="Proteomes" id="UP000774000">
    <property type="component" value="Unassembled WGS sequence"/>
</dbReference>
<dbReference type="RefSeq" id="WP_204701403.1">
    <property type="nucleotide sequence ID" value="NZ_JAFBDQ010000006.1"/>
</dbReference>
<evidence type="ECO:0000313" key="3">
    <source>
        <dbReference type="Proteomes" id="UP000774000"/>
    </source>
</evidence>
<proteinExistence type="predicted"/>
<organism evidence="2 3">
    <name type="scientific">Halanaerobacter jeridensis</name>
    <dbReference type="NCBI Taxonomy" id="706427"/>
    <lineage>
        <taxon>Bacteria</taxon>
        <taxon>Bacillati</taxon>
        <taxon>Bacillota</taxon>
        <taxon>Clostridia</taxon>
        <taxon>Halanaerobiales</taxon>
        <taxon>Halobacteroidaceae</taxon>
        <taxon>Halanaerobacter</taxon>
    </lineage>
</organism>
<evidence type="ECO:0000313" key="2">
    <source>
        <dbReference type="EMBL" id="MBM7556625.1"/>
    </source>
</evidence>
<protein>
    <recommendedName>
        <fullName evidence="1">SipL SPOCS domain-containing protein</fullName>
    </recommendedName>
</protein>
<dbReference type="Gene3D" id="2.60.40.10">
    <property type="entry name" value="Immunoglobulins"/>
    <property type="match status" value="1"/>
</dbReference>
<dbReference type="InterPro" id="IPR013783">
    <property type="entry name" value="Ig-like_fold"/>
</dbReference>
<dbReference type="Pfam" id="PF12673">
    <property type="entry name" value="SipL"/>
    <property type="match status" value="1"/>
</dbReference>
<gene>
    <name evidence="2" type="ORF">JOC47_001476</name>
</gene>
<dbReference type="EMBL" id="JAFBDQ010000006">
    <property type="protein sequence ID" value="MBM7556625.1"/>
    <property type="molecule type" value="Genomic_DNA"/>
</dbReference>
<sequence>MACVLSDSIEIVGICEDFPNNCQGAFTQLKVPEIVEIPEQKPDIEQIIQVLVEGIVTNLKLIQTPVGDSVEGEYLTGEKLVIEGKVHQKIVYVAKTEEGDQPVHSAEFDIPFSTFIVVPDCYIGTVKPGKEDDINVQVCIEDVFIEEINPREVIKSSLLFINAIFPPEQIAPTLALDVEPTSAAPGDNIIIRVDVADNCLLDRIEIDIIDEDDNLVDNYGQSLQGENSAEVTHIWDTAILDPGEYTVEATVYDCAGNETFSTETVTLT</sequence>
<dbReference type="InterPro" id="IPR024300">
    <property type="entry name" value="SipL_SPOCS_dom"/>
</dbReference>